<sequence length="65" mass="6988">MALSDLAVYSEYAYSAFSETLRQQVDLFNAATGGAIMLQSAAHQADFSDVALRLFGFLRNPAPTG</sequence>
<reference evidence="1" key="1">
    <citation type="submission" date="2022-10" db="EMBL/GenBank/DDBJ databases">
        <authorList>
            <person name="Li J.H."/>
            <person name="Ding Y.F."/>
            <person name="Wei Y.L."/>
        </authorList>
    </citation>
    <scope>NUCLEOTIDE SEQUENCE</scope>
</reference>
<dbReference type="EMBL" id="OP712460">
    <property type="protein sequence ID" value="WBF76772.1"/>
    <property type="molecule type" value="Genomic_DNA"/>
</dbReference>
<proteinExistence type="predicted"/>
<evidence type="ECO:0000313" key="2">
    <source>
        <dbReference type="Proteomes" id="UP001212357"/>
    </source>
</evidence>
<dbReference type="InterPro" id="IPR045404">
    <property type="entry name" value="Gp13-like"/>
</dbReference>
<dbReference type="Pfam" id="PF20036">
    <property type="entry name" value="Gp13-like"/>
    <property type="match status" value="1"/>
</dbReference>
<gene>
    <name evidence="1" type="ORF">PSV3_00070</name>
</gene>
<organism evidence="1 2">
    <name type="scientific">Pseudomonas phage PSV3</name>
    <dbReference type="NCBI Taxonomy" id="3003632"/>
    <lineage>
        <taxon>Viruses</taxon>
        <taxon>Duplodnaviria</taxon>
        <taxon>Heunggongvirae</taxon>
        <taxon>Uroviricota</taxon>
        <taxon>Caudoviricetes</taxon>
        <taxon>Jondennisvirinae</taxon>
        <taxon>Septimatrevirus</taxon>
    </lineage>
</organism>
<protein>
    <submittedName>
        <fullName evidence="1">Uncharacterized protein</fullName>
    </submittedName>
</protein>
<evidence type="ECO:0000313" key="1">
    <source>
        <dbReference type="EMBL" id="WBF76772.1"/>
    </source>
</evidence>
<keyword evidence="2" id="KW-1185">Reference proteome</keyword>
<dbReference type="Proteomes" id="UP001212357">
    <property type="component" value="Segment"/>
</dbReference>
<accession>A0AAF0APV6</accession>
<name>A0AAF0APV6_9CAUD</name>